<accession>A0ABQ8GF91</accession>
<proteinExistence type="predicted"/>
<gene>
    <name evidence="2" type="ORF">B0J12DRAFT_784355</name>
</gene>
<keyword evidence="3" id="KW-1185">Reference proteome</keyword>
<protein>
    <submittedName>
        <fullName evidence="2">Uncharacterized protein</fullName>
    </submittedName>
</protein>
<feature type="compositionally biased region" description="Polar residues" evidence="1">
    <location>
        <begin position="431"/>
        <end position="442"/>
    </location>
</feature>
<sequence>MDSRKGLLPVALTRSAGVELTRSSASANTSVTPSTVPTTPLSKGHSGADSNVNRILEGLRRLTPSLVKHESAPERLDFSFQFPSTAPVCSLPSRVTRMTPRMRRSSPSPSSSSSHASSCSRDELRADMACVVPPANTPHVSYKVAAGKSWPRGNTMHSRNSSMSSTTSANASTPSNLSIVPELSPSKSESHFDTTSTRAAVNFAAAEISANENNENTTSDKSKERSLYGPLEIDASCFSFSSSNYSQTLDVAWTTTSKDNPLLFNNVLAKANAVFSGDYNAMFEHAVHEPSATELRAHERKRRQLQLRREQQEREWEELVGCALHFDVDLRAAKELWRCNDRVAAKELLQQQVAVAFAEWRSQQNAGRLDFVKTPPGLPSKGGGVAAAAERAVIAFPPPSVKQSQDVFHNSGNALPAAPEEEDKDGAWETCENSPVSTSPVDASSMDKSGGGVEDSTTQASQEEPLCSSAVKAGNNASTDMPMLSSKPIALSLRSGHSSNRELEHGEAEENDACGDCAIESCSFISRPHIRRYY</sequence>
<feature type="region of interest" description="Disordered" evidence="1">
    <location>
        <begin position="21"/>
        <end position="50"/>
    </location>
</feature>
<feature type="compositionally biased region" description="Low complexity" evidence="1">
    <location>
        <begin position="23"/>
        <end position="40"/>
    </location>
</feature>
<feature type="region of interest" description="Disordered" evidence="1">
    <location>
        <begin position="96"/>
        <end position="121"/>
    </location>
</feature>
<evidence type="ECO:0000256" key="1">
    <source>
        <dbReference type="SAM" id="MobiDB-lite"/>
    </source>
</evidence>
<organism evidence="2 3">
    <name type="scientific">Macrophomina phaseolina</name>
    <dbReference type="NCBI Taxonomy" id="35725"/>
    <lineage>
        <taxon>Eukaryota</taxon>
        <taxon>Fungi</taxon>
        <taxon>Dikarya</taxon>
        <taxon>Ascomycota</taxon>
        <taxon>Pezizomycotina</taxon>
        <taxon>Dothideomycetes</taxon>
        <taxon>Dothideomycetes incertae sedis</taxon>
        <taxon>Botryosphaeriales</taxon>
        <taxon>Botryosphaeriaceae</taxon>
        <taxon>Macrophomina</taxon>
    </lineage>
</organism>
<dbReference type="Proteomes" id="UP000774617">
    <property type="component" value="Unassembled WGS sequence"/>
</dbReference>
<feature type="compositionally biased region" description="Low complexity" evidence="1">
    <location>
        <begin position="154"/>
        <end position="178"/>
    </location>
</feature>
<feature type="region of interest" description="Disordered" evidence="1">
    <location>
        <begin position="148"/>
        <end position="193"/>
    </location>
</feature>
<evidence type="ECO:0000313" key="2">
    <source>
        <dbReference type="EMBL" id="KAH7054295.1"/>
    </source>
</evidence>
<name>A0ABQ8GF91_9PEZI</name>
<feature type="compositionally biased region" description="Polar residues" evidence="1">
    <location>
        <begin position="401"/>
        <end position="413"/>
    </location>
</feature>
<comment type="caution">
    <text evidence="2">The sequence shown here is derived from an EMBL/GenBank/DDBJ whole genome shotgun (WGS) entry which is preliminary data.</text>
</comment>
<feature type="compositionally biased region" description="Low complexity" evidence="1">
    <location>
        <begin position="96"/>
        <end position="119"/>
    </location>
</feature>
<dbReference type="EMBL" id="JAGTJR010000009">
    <property type="protein sequence ID" value="KAH7054295.1"/>
    <property type="molecule type" value="Genomic_DNA"/>
</dbReference>
<reference evidence="2 3" key="1">
    <citation type="journal article" date="2021" name="Nat. Commun.">
        <title>Genetic determinants of endophytism in the Arabidopsis root mycobiome.</title>
        <authorList>
            <person name="Mesny F."/>
            <person name="Miyauchi S."/>
            <person name="Thiergart T."/>
            <person name="Pickel B."/>
            <person name="Atanasova L."/>
            <person name="Karlsson M."/>
            <person name="Huettel B."/>
            <person name="Barry K.W."/>
            <person name="Haridas S."/>
            <person name="Chen C."/>
            <person name="Bauer D."/>
            <person name="Andreopoulos W."/>
            <person name="Pangilinan J."/>
            <person name="LaButti K."/>
            <person name="Riley R."/>
            <person name="Lipzen A."/>
            <person name="Clum A."/>
            <person name="Drula E."/>
            <person name="Henrissat B."/>
            <person name="Kohler A."/>
            <person name="Grigoriev I.V."/>
            <person name="Martin F.M."/>
            <person name="Hacquard S."/>
        </authorList>
    </citation>
    <scope>NUCLEOTIDE SEQUENCE [LARGE SCALE GENOMIC DNA]</scope>
    <source>
        <strain evidence="2 3">MPI-SDFR-AT-0080</strain>
    </source>
</reference>
<evidence type="ECO:0000313" key="3">
    <source>
        <dbReference type="Proteomes" id="UP000774617"/>
    </source>
</evidence>
<feature type="region of interest" description="Disordered" evidence="1">
    <location>
        <begin position="401"/>
        <end position="466"/>
    </location>
</feature>